<organism evidence="2">
    <name type="scientific">Streptomyces sp. NBC_00049</name>
    <dbReference type="NCBI Taxonomy" id="2903617"/>
    <lineage>
        <taxon>Bacteria</taxon>
        <taxon>Bacillati</taxon>
        <taxon>Actinomycetota</taxon>
        <taxon>Actinomycetes</taxon>
        <taxon>Kitasatosporales</taxon>
        <taxon>Streptomycetaceae</taxon>
        <taxon>Streptomyces</taxon>
    </lineage>
</organism>
<evidence type="ECO:0000259" key="1">
    <source>
        <dbReference type="Pfam" id="PF12697"/>
    </source>
</evidence>
<dbReference type="SUPFAM" id="SSF53474">
    <property type="entry name" value="alpha/beta-Hydrolases"/>
    <property type="match status" value="1"/>
</dbReference>
<dbReference type="Gene3D" id="3.40.50.1820">
    <property type="entry name" value="alpha/beta hydrolase"/>
    <property type="match status" value="1"/>
</dbReference>
<dbReference type="PANTHER" id="PTHR43689">
    <property type="entry name" value="HYDROLASE"/>
    <property type="match status" value="1"/>
</dbReference>
<feature type="domain" description="AB hydrolase-1" evidence="1">
    <location>
        <begin position="9"/>
        <end position="231"/>
    </location>
</feature>
<name>A0AAU2K3I9_9ACTN</name>
<gene>
    <name evidence="2" type="ORF">OG327_36355</name>
</gene>
<dbReference type="InterPro" id="IPR029058">
    <property type="entry name" value="AB_hydrolase_fold"/>
</dbReference>
<dbReference type="PANTHER" id="PTHR43689:SF8">
    <property type="entry name" value="ALPHA_BETA-HYDROLASES SUPERFAMILY PROTEIN"/>
    <property type="match status" value="1"/>
</dbReference>
<sequence length="243" mass="26424">MTTADAPPIIFVHGTRLSAGQWSPQLAALREDFRVAAVDLPGHGARSAEPWSLNAATEIIASAVDSLDRGPALVVGHSLGGYASLEFARCCPEQLRGLVLAGASASTCGPWAIPYRWAAGLVPRIPADRLTRWNDRLLRRLYSPEVVDATIRAGYAFHTLPAAWGEVLGRFEADAMHHVAAPVLILNGEKDTVFRSGEMDFVRAHPRARIELIPRARHLANFDDPEAFTDAVRRFALQLPAHG</sequence>
<reference evidence="2" key="1">
    <citation type="submission" date="2022-10" db="EMBL/GenBank/DDBJ databases">
        <title>The complete genomes of actinobacterial strains from the NBC collection.</title>
        <authorList>
            <person name="Joergensen T.S."/>
            <person name="Alvarez Arevalo M."/>
            <person name="Sterndorff E.B."/>
            <person name="Faurdal D."/>
            <person name="Vuksanovic O."/>
            <person name="Mourched A.-S."/>
            <person name="Charusanti P."/>
            <person name="Shaw S."/>
            <person name="Blin K."/>
            <person name="Weber T."/>
        </authorList>
    </citation>
    <scope>NUCLEOTIDE SEQUENCE</scope>
    <source>
        <strain evidence="2">NBC_00049</strain>
    </source>
</reference>
<dbReference type="InterPro" id="IPR000073">
    <property type="entry name" value="AB_hydrolase_1"/>
</dbReference>
<accession>A0AAU2K3I9</accession>
<dbReference type="AlphaFoldDB" id="A0AAU2K3I9"/>
<proteinExistence type="predicted"/>
<dbReference type="EMBL" id="CP108264">
    <property type="protein sequence ID" value="WTU78340.1"/>
    <property type="molecule type" value="Genomic_DNA"/>
</dbReference>
<dbReference type="GO" id="GO:0016787">
    <property type="term" value="F:hydrolase activity"/>
    <property type="evidence" value="ECO:0007669"/>
    <property type="project" value="UniProtKB-KW"/>
</dbReference>
<dbReference type="PRINTS" id="PR00111">
    <property type="entry name" value="ABHYDROLASE"/>
</dbReference>
<protein>
    <submittedName>
        <fullName evidence="2">Alpha/beta fold hydrolase</fullName>
    </submittedName>
</protein>
<evidence type="ECO:0000313" key="2">
    <source>
        <dbReference type="EMBL" id="WTU78340.1"/>
    </source>
</evidence>
<dbReference type="Pfam" id="PF12697">
    <property type="entry name" value="Abhydrolase_6"/>
    <property type="match status" value="1"/>
</dbReference>
<keyword evidence="2" id="KW-0378">Hydrolase</keyword>